<proteinExistence type="predicted"/>
<name>M7BSB5_CHEMY</name>
<dbReference type="AlphaFoldDB" id="M7BSB5"/>
<gene>
    <name evidence="1" type="ORF">UY3_07851</name>
</gene>
<dbReference type="EMBL" id="KB530466">
    <property type="protein sequence ID" value="EMP34988.1"/>
    <property type="molecule type" value="Genomic_DNA"/>
</dbReference>
<protein>
    <submittedName>
        <fullName evidence="1">Uncharacterized protein</fullName>
    </submittedName>
</protein>
<organism evidence="1 2">
    <name type="scientific">Chelonia mydas</name>
    <name type="common">Green sea-turtle</name>
    <name type="synonym">Chelonia agassizi</name>
    <dbReference type="NCBI Taxonomy" id="8469"/>
    <lineage>
        <taxon>Eukaryota</taxon>
        <taxon>Metazoa</taxon>
        <taxon>Chordata</taxon>
        <taxon>Craniata</taxon>
        <taxon>Vertebrata</taxon>
        <taxon>Euteleostomi</taxon>
        <taxon>Archelosauria</taxon>
        <taxon>Testudinata</taxon>
        <taxon>Testudines</taxon>
        <taxon>Cryptodira</taxon>
        <taxon>Durocryptodira</taxon>
        <taxon>Americhelydia</taxon>
        <taxon>Chelonioidea</taxon>
        <taxon>Cheloniidae</taxon>
        <taxon>Chelonia</taxon>
    </lineage>
</organism>
<accession>M7BSB5</accession>
<sequence length="77" mass="8349">MCGPPLLAAPIGLERRTMANGSCDRPNLRTLQEQEPCGKGLEMVAGMDTGLHGSGKRQGGIRIHEYMTLLQNQARKS</sequence>
<evidence type="ECO:0000313" key="1">
    <source>
        <dbReference type="EMBL" id="EMP34988.1"/>
    </source>
</evidence>
<keyword evidence="2" id="KW-1185">Reference proteome</keyword>
<reference evidence="2" key="1">
    <citation type="journal article" date="2013" name="Nat. Genet.">
        <title>The draft genomes of soft-shell turtle and green sea turtle yield insights into the development and evolution of the turtle-specific body plan.</title>
        <authorList>
            <person name="Wang Z."/>
            <person name="Pascual-Anaya J."/>
            <person name="Zadissa A."/>
            <person name="Li W."/>
            <person name="Niimura Y."/>
            <person name="Huang Z."/>
            <person name="Li C."/>
            <person name="White S."/>
            <person name="Xiong Z."/>
            <person name="Fang D."/>
            <person name="Wang B."/>
            <person name="Ming Y."/>
            <person name="Chen Y."/>
            <person name="Zheng Y."/>
            <person name="Kuraku S."/>
            <person name="Pignatelli M."/>
            <person name="Herrero J."/>
            <person name="Beal K."/>
            <person name="Nozawa M."/>
            <person name="Li Q."/>
            <person name="Wang J."/>
            <person name="Zhang H."/>
            <person name="Yu L."/>
            <person name="Shigenobu S."/>
            <person name="Wang J."/>
            <person name="Liu J."/>
            <person name="Flicek P."/>
            <person name="Searle S."/>
            <person name="Wang J."/>
            <person name="Kuratani S."/>
            <person name="Yin Y."/>
            <person name="Aken B."/>
            <person name="Zhang G."/>
            <person name="Irie N."/>
        </authorList>
    </citation>
    <scope>NUCLEOTIDE SEQUENCE [LARGE SCALE GENOMIC DNA]</scope>
</reference>
<evidence type="ECO:0000313" key="2">
    <source>
        <dbReference type="Proteomes" id="UP000031443"/>
    </source>
</evidence>
<dbReference type="Proteomes" id="UP000031443">
    <property type="component" value="Unassembled WGS sequence"/>
</dbReference>